<dbReference type="Gene3D" id="1.10.510.10">
    <property type="entry name" value="Transferase(Phosphotransferase) domain 1"/>
    <property type="match status" value="1"/>
</dbReference>
<reference evidence="3 4" key="1">
    <citation type="journal article" date="2022" name="bioRxiv">
        <title>Genomics of Preaxostyla Flagellates Illuminates Evolutionary Transitions and the Path Towards Mitochondrial Loss.</title>
        <authorList>
            <person name="Novak L.V.F."/>
            <person name="Treitli S.C."/>
            <person name="Pyrih J."/>
            <person name="Halakuc P."/>
            <person name="Pipaliya S.V."/>
            <person name="Vacek V."/>
            <person name="Brzon O."/>
            <person name="Soukal P."/>
            <person name="Eme L."/>
            <person name="Dacks J.B."/>
            <person name="Karnkowska A."/>
            <person name="Elias M."/>
            <person name="Hampl V."/>
        </authorList>
    </citation>
    <scope>NUCLEOTIDE SEQUENCE [LARGE SCALE GENOMIC DNA]</scope>
    <source>
        <strain evidence="3">NAU3</strain>
        <tissue evidence="3">Gut</tissue>
    </source>
</reference>
<dbReference type="Proteomes" id="UP001281761">
    <property type="component" value="Unassembled WGS sequence"/>
</dbReference>
<dbReference type="PANTHER" id="PTHR24359">
    <property type="entry name" value="SERINE/THREONINE-PROTEIN KINASE SBK1"/>
    <property type="match status" value="1"/>
</dbReference>
<dbReference type="InterPro" id="IPR011009">
    <property type="entry name" value="Kinase-like_dom_sf"/>
</dbReference>
<dbReference type="PANTHER" id="PTHR24359:SF1">
    <property type="entry name" value="INHIBITOR OF NUCLEAR FACTOR KAPPA-B KINASE EPSILON SUBUNIT HOMOLOG 1-RELATED"/>
    <property type="match status" value="1"/>
</dbReference>
<keyword evidence="1" id="KW-0175">Coiled coil</keyword>
<comment type="caution">
    <text evidence="3">The sequence shown here is derived from an EMBL/GenBank/DDBJ whole genome shotgun (WGS) entry which is preliminary data.</text>
</comment>
<evidence type="ECO:0000256" key="1">
    <source>
        <dbReference type="SAM" id="Coils"/>
    </source>
</evidence>
<keyword evidence="4" id="KW-1185">Reference proteome</keyword>
<feature type="domain" description="Protein kinase" evidence="2">
    <location>
        <begin position="1"/>
        <end position="262"/>
    </location>
</feature>
<gene>
    <name evidence="3" type="ORF">BLNAU_16479</name>
</gene>
<organism evidence="3 4">
    <name type="scientific">Blattamonas nauphoetae</name>
    <dbReference type="NCBI Taxonomy" id="2049346"/>
    <lineage>
        <taxon>Eukaryota</taxon>
        <taxon>Metamonada</taxon>
        <taxon>Preaxostyla</taxon>
        <taxon>Oxymonadida</taxon>
        <taxon>Blattamonas</taxon>
    </lineage>
</organism>
<protein>
    <recommendedName>
        <fullName evidence="2">Protein kinase domain-containing protein</fullName>
    </recommendedName>
</protein>
<dbReference type="Pfam" id="PF00069">
    <property type="entry name" value="Pkinase"/>
    <property type="match status" value="1"/>
</dbReference>
<name>A0ABQ9XEB6_9EUKA</name>
<dbReference type="SUPFAM" id="SSF56112">
    <property type="entry name" value="Protein kinase-like (PK-like)"/>
    <property type="match status" value="1"/>
</dbReference>
<dbReference type="CDD" id="cd00180">
    <property type="entry name" value="PKc"/>
    <property type="match status" value="1"/>
</dbReference>
<evidence type="ECO:0000313" key="3">
    <source>
        <dbReference type="EMBL" id="KAK2948580.1"/>
    </source>
</evidence>
<feature type="coiled-coil region" evidence="1">
    <location>
        <begin position="283"/>
        <end position="366"/>
    </location>
</feature>
<dbReference type="EMBL" id="JARBJD010000173">
    <property type="protein sequence ID" value="KAK2948580.1"/>
    <property type="molecule type" value="Genomic_DNA"/>
</dbReference>
<dbReference type="InterPro" id="IPR000719">
    <property type="entry name" value="Prot_kinase_dom"/>
</dbReference>
<proteinExistence type="predicted"/>
<evidence type="ECO:0000313" key="4">
    <source>
        <dbReference type="Proteomes" id="UP001281761"/>
    </source>
</evidence>
<sequence length="972" mass="109467">MKVLPFTSEEDFNKNEHEISKLQNNQHRNVVGFVEVIVEGNAHFVVLELCSCSLADRISESRKLGTTMDRVTVFRIVSDVLAGLGFLHSRNEVYGDQKPSNILIGCDCRAKLGDFGGVVGVGTVKTWNSAECGTMQFWGPEMFVVGGNGGSGSQAGDMWAFGLIVFELLTGQEWISGTNAVEIAESVKAFDVQAVCQKAKIPNHAQDVVISFIDGQKSTTRHTTFVAPDIFPNHQAHYTHANPQERLPSAELIRSGRLMKILGEETPLSQFIREELETTKHTLDEFKAKWSESEENVARLEREKAEWMEERKTQLSMILSLQKEMERIQQEDKQLRSELASKTQKLEENERVIEDQKRTIEKTKTEVARKEPIVASDVFVAFSPEHCTVSGSTITRISYTNGSFANCFTKPVSKGIHRLSIKTENEYVMLGMIDATEYPNYLTKAVYYSPNAAMMQRSDGCLHSASDNIAQNRMPPKGQEWSAEADLEKRTLHFFIDGVQQQHHFINIPVPLVFAVDIYYNGSQIEITFLGELKKSMRRRELVAVDGCSAVRVEHINPSSQHNVCINENDPQSLQRSLIALLRRYLNHVTEEQRNDLLHRFGASFSLQAIKVRSFHSGDVEIEFILQIVSSDEDIITLFHSSGLSHSILKKVQLNHTDHRHLEQLVTISKLCPLSPIVSLTDDLTSIFRSFLCDPLPYLIKHRQNRQSSFGPLLQILCCEMLACSIIGCGDVIFQTIVANFPSLTKALSHSLFIHHLSNDHYRLFEQIVEISQNHTDPVERIAAFINLLHPLTRLQEIDNRDLSKNHLSQCLQHTATFLNAHPDLIDSFLELIAVSPSLSDTLIRHDRHVNLISTLSQSSSPLFTKLSEPLLDTRFPLHSLLSPRSFTDTASSFIRMASTNPAFFRRLVKKHTGHILDIALSTVVMTGRVVSDSSSEPHCLDFGRATQNWVVLLNTIAEVGMGSERRAWFGT</sequence>
<accession>A0ABQ9XEB6</accession>
<dbReference type="PROSITE" id="PS50011">
    <property type="entry name" value="PROTEIN_KINASE_DOM"/>
    <property type="match status" value="1"/>
</dbReference>
<evidence type="ECO:0000259" key="2">
    <source>
        <dbReference type="PROSITE" id="PS50011"/>
    </source>
</evidence>